<dbReference type="Pfam" id="PF19494">
    <property type="entry name" value="DUF6029"/>
    <property type="match status" value="1"/>
</dbReference>
<dbReference type="InterPro" id="IPR046070">
    <property type="entry name" value="DUF6029"/>
</dbReference>
<dbReference type="Proteomes" id="UP000748308">
    <property type="component" value="Unassembled WGS sequence"/>
</dbReference>
<protein>
    <submittedName>
        <fullName evidence="1">Uncharacterized protein</fullName>
    </submittedName>
</protein>
<evidence type="ECO:0000313" key="1">
    <source>
        <dbReference type="EMBL" id="MBM3318287.1"/>
    </source>
</evidence>
<comment type="caution">
    <text evidence="1">The sequence shown here is derived from an EMBL/GenBank/DDBJ whole genome shotgun (WGS) entry which is preliminary data.</text>
</comment>
<reference evidence="1" key="1">
    <citation type="submission" date="2019-03" db="EMBL/GenBank/DDBJ databases">
        <title>Lake Tanganyika Metagenome-Assembled Genomes (MAGs).</title>
        <authorList>
            <person name="Tran P."/>
        </authorList>
    </citation>
    <scope>NUCLEOTIDE SEQUENCE</scope>
    <source>
        <strain evidence="1">M_DeepCast_400m_m2_100</strain>
    </source>
</reference>
<evidence type="ECO:0000313" key="2">
    <source>
        <dbReference type="Proteomes" id="UP000748308"/>
    </source>
</evidence>
<accession>A0A938BRG7</accession>
<dbReference type="EMBL" id="VGIY01000313">
    <property type="protein sequence ID" value="MBM3318287.1"/>
    <property type="molecule type" value="Genomic_DNA"/>
</dbReference>
<name>A0A938BRG7_UNCEI</name>
<proteinExistence type="predicted"/>
<gene>
    <name evidence="1" type="ORF">FJY75_10605</name>
</gene>
<organism evidence="1 2">
    <name type="scientific">Eiseniibacteriota bacterium</name>
    <dbReference type="NCBI Taxonomy" id="2212470"/>
    <lineage>
        <taxon>Bacteria</taxon>
        <taxon>Candidatus Eiseniibacteriota</taxon>
    </lineage>
</organism>
<sequence length="372" mass="40658">MRVDRDIDGAHGSLAWRALDGQAFVGRPRNDATYERDDLLSGAEAGLRPLPGLRLSGAYVRLDADPADFASRHAGNAELAVGGPAEELVGGSLRLTRGVIDAVFDGAKRFVWGVRDPRAGWIGARGRDGEALYGAMSLGVPGYTLLVEGKRYERFDAPYSTLPPVNQAGIPLNGGLDERGIGGVATVSPVPEWICRAAASWADGRDDPARRLSYQGSVRRDWLGSAALELGAEWTEEREIASHAYRRYYGPTIDALRYFGRSSFSLHGRLQRWINEIRGGARDEYTEIGADLTFALDPARAATLAVTSASEPIDEYDRQDLWVTLELAWNFAYCHDLKLKFGRERGGIVCSGGICHYEPPFSGVKLELTSRL</sequence>
<dbReference type="AlphaFoldDB" id="A0A938BRG7"/>